<protein>
    <submittedName>
        <fullName evidence="1">Uncharacterized protein</fullName>
    </submittedName>
</protein>
<name>A0ACC6P5H2_9BURK</name>
<sequence>MSIAFNFIVVALLLAFAGSMAPSLMGAATVPLFGNEVRAASVVMCVAVFGALVCGSLACFVAILELRSRATKEKPDGVSAGPHWPS</sequence>
<proteinExistence type="predicted"/>
<dbReference type="Proteomes" id="UP001364695">
    <property type="component" value="Unassembled WGS sequence"/>
</dbReference>
<dbReference type="EMBL" id="JAWDIE010000029">
    <property type="protein sequence ID" value="MEJ7139483.1"/>
    <property type="molecule type" value="Genomic_DNA"/>
</dbReference>
<organism evidence="1 2">
    <name type="scientific">Amphibiibacter pelophylacis</name>
    <dbReference type="NCBI Taxonomy" id="1799477"/>
    <lineage>
        <taxon>Bacteria</taxon>
        <taxon>Pseudomonadati</taxon>
        <taxon>Pseudomonadota</taxon>
        <taxon>Betaproteobacteria</taxon>
        <taxon>Burkholderiales</taxon>
        <taxon>Sphaerotilaceae</taxon>
        <taxon>Amphibiibacter</taxon>
    </lineage>
</organism>
<keyword evidence="2" id="KW-1185">Reference proteome</keyword>
<evidence type="ECO:0000313" key="2">
    <source>
        <dbReference type="Proteomes" id="UP001364695"/>
    </source>
</evidence>
<accession>A0ACC6P5H2</accession>
<gene>
    <name evidence="1" type="ORF">RV045_13740</name>
</gene>
<comment type="caution">
    <text evidence="1">The sequence shown here is derived from an EMBL/GenBank/DDBJ whole genome shotgun (WGS) entry which is preliminary data.</text>
</comment>
<reference evidence="1" key="1">
    <citation type="submission" date="2023-10" db="EMBL/GenBank/DDBJ databases">
        <title>Amphibacter perezi, gen. nov., sp. nov. a novel taxa of the family Comamonadaceae, class Betaproteobacteria isolated from the skin microbiota of Pelophylax perezi from different populations.</title>
        <authorList>
            <person name="Costa S."/>
            <person name="Proenca D.N."/>
            <person name="Lopes I."/>
            <person name="Morais P.V."/>
        </authorList>
    </citation>
    <scope>NUCLEOTIDE SEQUENCE</scope>
    <source>
        <strain evidence="1">SL12-8</strain>
    </source>
</reference>
<evidence type="ECO:0000313" key="1">
    <source>
        <dbReference type="EMBL" id="MEJ7139483.1"/>
    </source>
</evidence>